<evidence type="ECO:0000313" key="7">
    <source>
        <dbReference type="Proteomes" id="UP000322634"/>
    </source>
</evidence>
<dbReference type="InterPro" id="IPR008146">
    <property type="entry name" value="Gln_synth_cat_dom"/>
</dbReference>
<evidence type="ECO:0000256" key="3">
    <source>
        <dbReference type="PROSITE-ProRule" id="PRU01331"/>
    </source>
</evidence>
<dbReference type="PANTHER" id="PTHR43785">
    <property type="entry name" value="GAMMA-GLUTAMYLPUTRESCINE SYNTHETASE"/>
    <property type="match status" value="1"/>
</dbReference>
<keyword evidence="7" id="KW-1185">Reference proteome</keyword>
<dbReference type="Proteomes" id="UP000322634">
    <property type="component" value="Unassembled WGS sequence"/>
</dbReference>
<evidence type="ECO:0000259" key="5">
    <source>
        <dbReference type="PROSITE" id="PS51987"/>
    </source>
</evidence>
<evidence type="ECO:0000256" key="4">
    <source>
        <dbReference type="RuleBase" id="RU000384"/>
    </source>
</evidence>
<dbReference type="GO" id="GO:0004356">
    <property type="term" value="F:glutamine synthetase activity"/>
    <property type="evidence" value="ECO:0007669"/>
    <property type="project" value="InterPro"/>
</dbReference>
<dbReference type="InterPro" id="IPR036651">
    <property type="entry name" value="Gln_synt_N_sf"/>
</dbReference>
<dbReference type="PROSITE" id="PS51987">
    <property type="entry name" value="GS_CATALYTIC"/>
    <property type="match status" value="1"/>
</dbReference>
<dbReference type="EMBL" id="VSFF01000006">
    <property type="protein sequence ID" value="TYC14372.1"/>
    <property type="molecule type" value="Genomic_DNA"/>
</dbReference>
<evidence type="ECO:0000313" key="6">
    <source>
        <dbReference type="EMBL" id="TYC14372.1"/>
    </source>
</evidence>
<comment type="similarity">
    <text evidence="1 3 4">Belongs to the glutamine synthetase family.</text>
</comment>
<sequence length="457" mass="50965">MGRNRAEEWFVSQAEVLRDQLIEQGVKYVFGFYVDVHGVPKSKCVPVESLPSMAKGSELYTVGALEGMGDLGPHEDECAGIPDLDRLVVLPWKPEFAVVPTSLHLDGELYPQEARNFLLRQVEAAAEMGFVANVGIEPEFYVVRETAQGWEPLVPQDRLDAPTRGYDLETTVLAEPFLGPMVEYMNGLGYGVYSFDHEGGDGQYEFNFDYTDALTMADRMVIFRLMAKHVARELGCIATFMAKPFQDDFGSASHVNISLADQETGRNVFEAASGGGYSDTARHFVAGVLAHAGAICAVTSPTVNSYKRFTSKGFMDEISWAPVHRSWGENNRTLMCRMPVNRHCLEVRTVDASVNYHLGIGLILAAGLDGVAKKLDPGEPLNRDTYRMTTEELAPYGDLALPRSLEQALDQFEADDLAETVMGKEFHRTFLDYKRAECREYGSVVTDWETRNYMQRL</sequence>
<dbReference type="Gene3D" id="3.30.590.10">
    <property type="entry name" value="Glutamine synthetase/guanido kinase, catalytic domain"/>
    <property type="match status" value="1"/>
</dbReference>
<evidence type="ECO:0000256" key="2">
    <source>
        <dbReference type="ARBA" id="ARBA00022598"/>
    </source>
</evidence>
<feature type="domain" description="GS catalytic" evidence="5">
    <location>
        <begin position="114"/>
        <end position="457"/>
    </location>
</feature>
<proteinExistence type="inferred from homology"/>
<organism evidence="6 7">
    <name type="scientific">Actinomadura syzygii</name>
    <dbReference type="NCBI Taxonomy" id="1427538"/>
    <lineage>
        <taxon>Bacteria</taxon>
        <taxon>Bacillati</taxon>
        <taxon>Actinomycetota</taxon>
        <taxon>Actinomycetes</taxon>
        <taxon>Streptosporangiales</taxon>
        <taxon>Thermomonosporaceae</taxon>
        <taxon>Actinomadura</taxon>
    </lineage>
</organism>
<dbReference type="SUPFAM" id="SSF54368">
    <property type="entry name" value="Glutamine synthetase, N-terminal domain"/>
    <property type="match status" value="1"/>
</dbReference>
<reference evidence="6 7" key="1">
    <citation type="submission" date="2019-08" db="EMBL/GenBank/DDBJ databases">
        <title>Actinomadura sp. nov. CYP1-5 isolated from mountain soil.</title>
        <authorList>
            <person name="Songsumanus A."/>
            <person name="Kuncharoen N."/>
            <person name="Kudo T."/>
            <person name="Yuki M."/>
            <person name="Igarashi Y."/>
            <person name="Tanasupawat S."/>
        </authorList>
    </citation>
    <scope>NUCLEOTIDE SEQUENCE [LARGE SCALE GENOMIC DNA]</scope>
    <source>
        <strain evidence="6 7">GKU157</strain>
    </source>
</reference>
<protein>
    <recommendedName>
        <fullName evidence="5">GS catalytic domain-containing protein</fullName>
    </recommendedName>
</protein>
<dbReference type="Gene3D" id="3.10.20.70">
    <property type="entry name" value="Glutamine synthetase, N-terminal domain"/>
    <property type="match status" value="1"/>
</dbReference>
<dbReference type="InterPro" id="IPR014746">
    <property type="entry name" value="Gln_synth/guanido_kin_cat_dom"/>
</dbReference>
<dbReference type="AlphaFoldDB" id="A0A5D0U9Q0"/>
<keyword evidence="2" id="KW-0436">Ligase</keyword>
<gene>
    <name evidence="6" type="ORF">FXF65_16040</name>
</gene>
<accession>A0A5D0U9Q0</accession>
<dbReference type="SMART" id="SM01230">
    <property type="entry name" value="Gln-synt_C"/>
    <property type="match status" value="1"/>
</dbReference>
<comment type="caution">
    <text evidence="6">The sequence shown here is derived from an EMBL/GenBank/DDBJ whole genome shotgun (WGS) entry which is preliminary data.</text>
</comment>
<evidence type="ECO:0000256" key="1">
    <source>
        <dbReference type="ARBA" id="ARBA00009897"/>
    </source>
</evidence>
<dbReference type="Pfam" id="PF00120">
    <property type="entry name" value="Gln-synt_C"/>
    <property type="match status" value="1"/>
</dbReference>
<dbReference type="OrthoDB" id="9807095at2"/>
<name>A0A5D0U9Q0_9ACTN</name>
<dbReference type="PANTHER" id="PTHR43785:SF12">
    <property type="entry name" value="TYPE-1 GLUTAMINE SYNTHETASE 2"/>
    <property type="match status" value="1"/>
</dbReference>
<dbReference type="GO" id="GO:0006542">
    <property type="term" value="P:glutamine biosynthetic process"/>
    <property type="evidence" value="ECO:0007669"/>
    <property type="project" value="InterPro"/>
</dbReference>
<dbReference type="SUPFAM" id="SSF55931">
    <property type="entry name" value="Glutamine synthetase/guanido kinase"/>
    <property type="match status" value="1"/>
</dbReference>